<dbReference type="RefSeq" id="WP_128180348.1">
    <property type="nucleotide sequence ID" value="NZ_JBHRSO010000030.1"/>
</dbReference>
<sequence length="113" mass="11819">MTAADHYSGPMIWGIIVVLGIGTFLLRYSFIGLIGSRPLPAWALRYLRYTAVAVLPGLVAPLVLWPQAAEGSGADPARLLAAGATVAVGIATRNTLAAILGGFATLYLALWLI</sequence>
<dbReference type="AlphaFoldDB" id="A0A443JJN3"/>
<evidence type="ECO:0000313" key="4">
    <source>
        <dbReference type="Proteomes" id="UP000284476"/>
    </source>
</evidence>
<dbReference type="EMBL" id="SAUW01000013">
    <property type="protein sequence ID" value="RWR10030.1"/>
    <property type="molecule type" value="Genomic_DNA"/>
</dbReference>
<accession>A0A443JJN3</accession>
<gene>
    <name evidence="3" type="ORF">D2T30_12435</name>
    <name evidence="2" type="ORF">D2T33_13650</name>
</gene>
<dbReference type="Proteomes" id="UP000285710">
    <property type="component" value="Unassembled WGS sequence"/>
</dbReference>
<organism evidence="3 4">
    <name type="scientific">Paenirhodobacter populi</name>
    <dbReference type="NCBI Taxonomy" id="2306993"/>
    <lineage>
        <taxon>Bacteria</taxon>
        <taxon>Pseudomonadati</taxon>
        <taxon>Pseudomonadota</taxon>
        <taxon>Alphaproteobacteria</taxon>
        <taxon>Rhodobacterales</taxon>
        <taxon>Rhodobacter group</taxon>
        <taxon>Paenirhodobacter</taxon>
    </lineage>
</organism>
<keyword evidence="1" id="KW-0812">Transmembrane</keyword>
<evidence type="ECO:0000313" key="5">
    <source>
        <dbReference type="Proteomes" id="UP000285710"/>
    </source>
</evidence>
<dbReference type="Pfam" id="PF05437">
    <property type="entry name" value="AzlD"/>
    <property type="match status" value="1"/>
</dbReference>
<feature type="transmembrane region" description="Helical" evidence="1">
    <location>
        <begin position="79"/>
        <end position="112"/>
    </location>
</feature>
<dbReference type="Proteomes" id="UP000284476">
    <property type="component" value="Unassembled WGS sequence"/>
</dbReference>
<reference evidence="4 5" key="2">
    <citation type="submission" date="2019-01" db="EMBL/GenBank/DDBJ databases">
        <authorList>
            <person name="Li Y."/>
        </authorList>
    </citation>
    <scope>NUCLEOTIDE SEQUENCE [LARGE SCALE GENOMIC DNA]</scope>
    <source>
        <strain evidence="2 5">2D-5</strain>
        <strain evidence="3 4">SK2B-1</strain>
    </source>
</reference>
<dbReference type="EMBL" id="SAUZ01000013">
    <property type="protein sequence ID" value="RWR20236.1"/>
    <property type="molecule type" value="Genomic_DNA"/>
</dbReference>
<reference evidence="4 5" key="1">
    <citation type="submission" date="2019-01" db="EMBL/GenBank/DDBJ databases">
        <title>Sinorhodobacter populi sp. nov. isolated from the symptomatic bark tissue of Populus euramericana canker.</title>
        <authorList>
            <person name="Xu G."/>
        </authorList>
    </citation>
    <scope>NUCLEOTIDE SEQUENCE [LARGE SCALE GENOMIC DNA]</scope>
    <source>
        <strain evidence="2 5">2D-5</strain>
        <strain evidence="3 4">SK2B-1</strain>
    </source>
</reference>
<keyword evidence="1" id="KW-1133">Transmembrane helix</keyword>
<keyword evidence="5" id="KW-1185">Reference proteome</keyword>
<evidence type="ECO:0000313" key="2">
    <source>
        <dbReference type="EMBL" id="RWR10030.1"/>
    </source>
</evidence>
<comment type="caution">
    <text evidence="3">The sequence shown here is derived from an EMBL/GenBank/DDBJ whole genome shotgun (WGS) entry which is preliminary data.</text>
</comment>
<feature type="transmembrane region" description="Helical" evidence="1">
    <location>
        <begin position="46"/>
        <end position="67"/>
    </location>
</feature>
<name>A0A443JJN3_9RHOB</name>
<accession>A0A443ISY5</accession>
<proteinExistence type="predicted"/>
<protein>
    <submittedName>
        <fullName evidence="3">AzlD domain-containing protein</fullName>
    </submittedName>
</protein>
<keyword evidence="1" id="KW-0472">Membrane</keyword>
<evidence type="ECO:0000313" key="3">
    <source>
        <dbReference type="EMBL" id="RWR20236.1"/>
    </source>
</evidence>
<dbReference type="InterPro" id="IPR008407">
    <property type="entry name" value="Brnchd-chn_aa_trnsp_AzlD"/>
</dbReference>
<evidence type="ECO:0000256" key="1">
    <source>
        <dbReference type="SAM" id="Phobius"/>
    </source>
</evidence>
<feature type="transmembrane region" description="Helical" evidence="1">
    <location>
        <begin position="12"/>
        <end position="34"/>
    </location>
</feature>